<feature type="transmembrane region" description="Helical" evidence="7">
    <location>
        <begin position="135"/>
        <end position="155"/>
    </location>
</feature>
<feature type="domain" description="Rieske" evidence="8">
    <location>
        <begin position="176"/>
        <end position="271"/>
    </location>
</feature>
<dbReference type="EMBL" id="JBHSJE010000011">
    <property type="protein sequence ID" value="MFC4982634.1"/>
    <property type="molecule type" value="Genomic_DNA"/>
</dbReference>
<evidence type="ECO:0000256" key="5">
    <source>
        <dbReference type="ARBA" id="ARBA00034078"/>
    </source>
</evidence>
<evidence type="ECO:0000256" key="2">
    <source>
        <dbReference type="ARBA" id="ARBA00022723"/>
    </source>
</evidence>
<dbReference type="InterPro" id="IPR017941">
    <property type="entry name" value="Rieske_2Fe-2S"/>
</dbReference>
<dbReference type="Pfam" id="PF00355">
    <property type="entry name" value="Rieske"/>
    <property type="match status" value="1"/>
</dbReference>
<dbReference type="InterPro" id="IPR019251">
    <property type="entry name" value="DUF2231_TM"/>
</dbReference>
<dbReference type="PROSITE" id="PS51296">
    <property type="entry name" value="RIESKE"/>
    <property type="match status" value="1"/>
</dbReference>
<reference evidence="10" key="1">
    <citation type="journal article" date="2019" name="Int. J. Syst. Evol. Microbiol.">
        <title>The Global Catalogue of Microorganisms (GCM) 10K type strain sequencing project: providing services to taxonomists for standard genome sequencing and annotation.</title>
        <authorList>
            <consortium name="The Broad Institute Genomics Platform"/>
            <consortium name="The Broad Institute Genome Sequencing Center for Infectious Disease"/>
            <person name="Wu L."/>
            <person name="Ma J."/>
        </authorList>
    </citation>
    <scope>NUCLEOTIDE SEQUENCE [LARGE SCALE GENOMIC DNA]</scope>
    <source>
        <strain evidence="10">ICMP 257</strain>
    </source>
</reference>
<accession>A0ABV9VF82</accession>
<name>A0ABV9VF82_STRAZ</name>
<keyword evidence="3" id="KW-0408">Iron</keyword>
<evidence type="ECO:0000259" key="8">
    <source>
        <dbReference type="PROSITE" id="PS51296"/>
    </source>
</evidence>
<feature type="transmembrane region" description="Helical" evidence="7">
    <location>
        <begin position="70"/>
        <end position="90"/>
    </location>
</feature>
<evidence type="ECO:0000256" key="1">
    <source>
        <dbReference type="ARBA" id="ARBA00022714"/>
    </source>
</evidence>
<dbReference type="Proteomes" id="UP001595908">
    <property type="component" value="Unassembled WGS sequence"/>
</dbReference>
<dbReference type="PANTHER" id="PTHR21496">
    <property type="entry name" value="FERREDOXIN-RELATED"/>
    <property type="match status" value="1"/>
</dbReference>
<proteinExistence type="inferred from homology"/>
<evidence type="ECO:0000256" key="3">
    <source>
        <dbReference type="ARBA" id="ARBA00023004"/>
    </source>
</evidence>
<organism evidence="9 10">
    <name type="scientific">Streptomyces atroolivaceus</name>
    <dbReference type="NCBI Taxonomy" id="66869"/>
    <lineage>
        <taxon>Bacteria</taxon>
        <taxon>Bacillati</taxon>
        <taxon>Actinomycetota</taxon>
        <taxon>Actinomycetes</taxon>
        <taxon>Kitasatosporales</taxon>
        <taxon>Streptomycetaceae</taxon>
        <taxon>Streptomyces</taxon>
    </lineage>
</organism>
<protein>
    <submittedName>
        <fullName evidence="9">Rieske 2Fe-2S domain-containing protein</fullName>
    </submittedName>
</protein>
<keyword evidence="7" id="KW-0812">Transmembrane</keyword>
<dbReference type="Pfam" id="PF09990">
    <property type="entry name" value="DUF2231"/>
    <property type="match status" value="1"/>
</dbReference>
<comment type="caution">
    <text evidence="9">The sequence shown here is derived from an EMBL/GenBank/DDBJ whole genome shotgun (WGS) entry which is preliminary data.</text>
</comment>
<evidence type="ECO:0000256" key="7">
    <source>
        <dbReference type="SAM" id="Phobius"/>
    </source>
</evidence>
<dbReference type="CDD" id="cd03467">
    <property type="entry name" value="Rieske"/>
    <property type="match status" value="1"/>
</dbReference>
<dbReference type="Gene3D" id="2.102.10.10">
    <property type="entry name" value="Rieske [2Fe-2S] iron-sulphur domain"/>
    <property type="match status" value="1"/>
</dbReference>
<dbReference type="PANTHER" id="PTHR21496:SF0">
    <property type="entry name" value="RIESKE DOMAIN-CONTAINING PROTEIN"/>
    <property type="match status" value="1"/>
</dbReference>
<evidence type="ECO:0000256" key="6">
    <source>
        <dbReference type="ARBA" id="ARBA00038001"/>
    </source>
</evidence>
<comment type="cofactor">
    <cofactor evidence="5">
        <name>[2Fe-2S] cluster</name>
        <dbReference type="ChEBI" id="CHEBI:190135"/>
    </cofactor>
</comment>
<keyword evidence="1" id="KW-0001">2Fe-2S</keyword>
<comment type="similarity">
    <text evidence="6">Belongs to the bacterial ring-hydroxylating dioxygenase ferredoxin component family.</text>
</comment>
<dbReference type="GeneID" id="31235941"/>
<evidence type="ECO:0000313" key="9">
    <source>
        <dbReference type="EMBL" id="MFC4982634.1"/>
    </source>
</evidence>
<keyword evidence="10" id="KW-1185">Reference proteome</keyword>
<keyword evidence="4" id="KW-0411">Iron-sulfur</keyword>
<dbReference type="SUPFAM" id="SSF50022">
    <property type="entry name" value="ISP domain"/>
    <property type="match status" value="1"/>
</dbReference>
<sequence length="286" mass="29948">MDRLEHATVLDPLARLVSGRVRALPLGSLRDVLHGHWLGHPAHPVLVEVPIGTWLSAAVLDCLPGQHRAASALIGVGIGAAAPAALTGWVDWAEQGPRQKRVGLVHAVVNGTAVVLYSGSLVARIRGRSGLGKSLGFAGLSLVGLGSALGGHLAYRQASGANHAESVPSLVRAGWHDIGAVTDFEAGRPFRRHVDEVPVVVVREADDVHVLADACSHRGGPLSGGTVRDGCVRCPWHDSVFRLADGWNVHGPATAPQPAFDARVVGARVEVRLRDPEPGLSAEVPE</sequence>
<keyword evidence="7" id="KW-1133">Transmembrane helix</keyword>
<dbReference type="InterPro" id="IPR036922">
    <property type="entry name" value="Rieske_2Fe-2S_sf"/>
</dbReference>
<evidence type="ECO:0000256" key="4">
    <source>
        <dbReference type="ARBA" id="ARBA00023014"/>
    </source>
</evidence>
<dbReference type="RefSeq" id="WP_051709877.1">
    <property type="nucleotide sequence ID" value="NZ_JBFAGR010000006.1"/>
</dbReference>
<keyword evidence="2" id="KW-0479">Metal-binding</keyword>
<keyword evidence="7" id="KW-0472">Membrane</keyword>
<evidence type="ECO:0000313" key="10">
    <source>
        <dbReference type="Proteomes" id="UP001595908"/>
    </source>
</evidence>
<feature type="transmembrane region" description="Helical" evidence="7">
    <location>
        <begin position="102"/>
        <end position="123"/>
    </location>
</feature>
<gene>
    <name evidence="9" type="ORF">ACFPL4_30555</name>
</gene>